<evidence type="ECO:0000313" key="2">
    <source>
        <dbReference type="EMBL" id="KAK3855798.1"/>
    </source>
</evidence>
<reference evidence="2" key="1">
    <citation type="submission" date="2023-10" db="EMBL/GenBank/DDBJ databases">
        <title>Genome assemblies of two species of porcelain crab, Petrolisthes cinctipes and Petrolisthes manimaculis (Anomura: Porcellanidae).</title>
        <authorList>
            <person name="Angst P."/>
        </authorList>
    </citation>
    <scope>NUCLEOTIDE SEQUENCE</scope>
    <source>
        <strain evidence="2">PB745_01</strain>
        <tissue evidence="2">Gill</tissue>
    </source>
</reference>
<evidence type="ECO:0000256" key="1">
    <source>
        <dbReference type="SAM" id="MobiDB-lite"/>
    </source>
</evidence>
<name>A0AAE1BSQ8_PETCI</name>
<feature type="region of interest" description="Disordered" evidence="1">
    <location>
        <begin position="151"/>
        <end position="170"/>
    </location>
</feature>
<evidence type="ECO:0000313" key="3">
    <source>
        <dbReference type="Proteomes" id="UP001286313"/>
    </source>
</evidence>
<keyword evidence="3" id="KW-1185">Reference proteome</keyword>
<dbReference type="EMBL" id="JAWQEG010006085">
    <property type="protein sequence ID" value="KAK3855798.1"/>
    <property type="molecule type" value="Genomic_DNA"/>
</dbReference>
<gene>
    <name evidence="2" type="ORF">Pcinc_037823</name>
</gene>
<sequence length="241" mass="26532">MGWAVWAALYDRPPARLAKPRPSPPRPSYPISLWEHANSIRGILISSGVSRLPATRATTQITVSPPPLAGWLAGWLRVPQSRVCVMVSVGKKEYKTPVMDSRCGTNYTAVTRYNKHLHCHHPLPLTKVVTDQSTRVRRRVSRNCKDGGGPCEWEETGAGSIPSSQDMRDTRPLRRQLPVTSESNGAKGITPADTTISTCSDHAAPVSNICGVQVRLVSPRLQAVNNHHITSQHHNLKRVSH</sequence>
<accession>A0AAE1BSQ8</accession>
<dbReference type="AlphaFoldDB" id="A0AAE1BSQ8"/>
<proteinExistence type="predicted"/>
<comment type="caution">
    <text evidence="2">The sequence shown here is derived from an EMBL/GenBank/DDBJ whole genome shotgun (WGS) entry which is preliminary data.</text>
</comment>
<organism evidence="2 3">
    <name type="scientific">Petrolisthes cinctipes</name>
    <name type="common">Flat porcelain crab</name>
    <dbReference type="NCBI Taxonomy" id="88211"/>
    <lineage>
        <taxon>Eukaryota</taxon>
        <taxon>Metazoa</taxon>
        <taxon>Ecdysozoa</taxon>
        <taxon>Arthropoda</taxon>
        <taxon>Crustacea</taxon>
        <taxon>Multicrustacea</taxon>
        <taxon>Malacostraca</taxon>
        <taxon>Eumalacostraca</taxon>
        <taxon>Eucarida</taxon>
        <taxon>Decapoda</taxon>
        <taxon>Pleocyemata</taxon>
        <taxon>Anomura</taxon>
        <taxon>Galatheoidea</taxon>
        <taxon>Porcellanidae</taxon>
        <taxon>Petrolisthes</taxon>
    </lineage>
</organism>
<protein>
    <submittedName>
        <fullName evidence="2">Uncharacterized protein</fullName>
    </submittedName>
</protein>
<dbReference type="Proteomes" id="UP001286313">
    <property type="component" value="Unassembled WGS sequence"/>
</dbReference>